<dbReference type="Pfam" id="PF00264">
    <property type="entry name" value="Tyrosinase"/>
    <property type="match status" value="1"/>
</dbReference>
<dbReference type="AlphaFoldDB" id="A0A8H3FYE1"/>
<reference evidence="4" key="1">
    <citation type="submission" date="2021-03" db="EMBL/GenBank/DDBJ databases">
        <authorList>
            <person name="Tagirdzhanova G."/>
        </authorList>
    </citation>
    <scope>NUCLEOTIDE SEQUENCE</scope>
</reference>
<dbReference type="SUPFAM" id="SSF48056">
    <property type="entry name" value="Di-copper centre-containing domain"/>
    <property type="match status" value="1"/>
</dbReference>
<feature type="domain" description="Tyrosinase copper-binding" evidence="3">
    <location>
        <begin position="302"/>
        <end position="313"/>
    </location>
</feature>
<accession>A0A8H3FYE1</accession>
<organism evidence="4 5">
    <name type="scientific">Gomphillus americanus</name>
    <dbReference type="NCBI Taxonomy" id="1940652"/>
    <lineage>
        <taxon>Eukaryota</taxon>
        <taxon>Fungi</taxon>
        <taxon>Dikarya</taxon>
        <taxon>Ascomycota</taxon>
        <taxon>Pezizomycotina</taxon>
        <taxon>Lecanoromycetes</taxon>
        <taxon>OSLEUM clade</taxon>
        <taxon>Ostropomycetidae</taxon>
        <taxon>Ostropales</taxon>
        <taxon>Graphidaceae</taxon>
        <taxon>Gomphilloideae</taxon>
        <taxon>Gomphillus</taxon>
    </lineage>
</organism>
<evidence type="ECO:0000313" key="4">
    <source>
        <dbReference type="EMBL" id="CAF9929908.1"/>
    </source>
</evidence>
<evidence type="ECO:0000313" key="5">
    <source>
        <dbReference type="Proteomes" id="UP000664169"/>
    </source>
</evidence>
<name>A0A8H3FYE1_9LECA</name>
<dbReference type="PROSITE" id="PS00498">
    <property type="entry name" value="TYROSINASE_2"/>
    <property type="match status" value="1"/>
</dbReference>
<evidence type="ECO:0000256" key="1">
    <source>
        <dbReference type="ARBA" id="ARBA00022723"/>
    </source>
</evidence>
<proteinExistence type="predicted"/>
<dbReference type="InterPro" id="IPR002227">
    <property type="entry name" value="Tyrosinase_Cu-bd"/>
</dbReference>
<dbReference type="GO" id="GO:0046872">
    <property type="term" value="F:metal ion binding"/>
    <property type="evidence" value="ECO:0007669"/>
    <property type="project" value="UniProtKB-KW"/>
</dbReference>
<sequence>MLFFTGLIVVAAASPLLEQRSDPYASAKAALRQYQSTYEKNTLKSLSGSCKYPTVRKAWGNLAASEKKDYIKAVKCLAKTPTKLSLSKVPGARNQIDDFAWTHIENTDIIHVSAFLLPWHRHYIWLYEQTLRNDCGYKGSLPYWKWEHFADDQKVSPVFQAGDDSFGTNGVYVPHGAVTNTYVGLPAPGISSVRPPGNGGGCVTNGAFGNQTGWTLNLGPVSLNTTKNAANNTYGQQFNPRCLNRDFLQEISSENLNYTALVSLLSSPEMSIFHPQLELGVHRAAHTYIGTEAFDFFSSPLDPVFFLLHSQIDRIWAIWQGQDLATRQNAVDGTLTAFNLPPSANGTLQSVMHFGVLDSDKTIGFAASPTKNGYCYIYQ</sequence>
<dbReference type="PRINTS" id="PR00092">
    <property type="entry name" value="TYROSINASE"/>
</dbReference>
<dbReference type="EMBL" id="CAJPDQ010000034">
    <property type="protein sequence ID" value="CAF9929908.1"/>
    <property type="molecule type" value="Genomic_DNA"/>
</dbReference>
<comment type="caution">
    <text evidence="4">The sequence shown here is derived from an EMBL/GenBank/DDBJ whole genome shotgun (WGS) entry which is preliminary data.</text>
</comment>
<gene>
    <name evidence="4" type="ORF">GOMPHAMPRED_005511</name>
</gene>
<protein>
    <recommendedName>
        <fullName evidence="3">Tyrosinase copper-binding domain-containing protein</fullName>
    </recommendedName>
</protein>
<dbReference type="PANTHER" id="PTHR11474">
    <property type="entry name" value="TYROSINASE FAMILY MEMBER"/>
    <property type="match status" value="1"/>
</dbReference>
<keyword evidence="2" id="KW-0186">Copper</keyword>
<dbReference type="GO" id="GO:0016491">
    <property type="term" value="F:oxidoreductase activity"/>
    <property type="evidence" value="ECO:0007669"/>
    <property type="project" value="InterPro"/>
</dbReference>
<dbReference type="OrthoDB" id="6132182at2759"/>
<dbReference type="InterPro" id="IPR008922">
    <property type="entry name" value="Di-copper_centre_dom_sf"/>
</dbReference>
<dbReference type="Gene3D" id="1.10.1280.10">
    <property type="entry name" value="Di-copper center containing domain from catechol oxidase"/>
    <property type="match status" value="1"/>
</dbReference>
<dbReference type="PANTHER" id="PTHR11474:SF126">
    <property type="entry name" value="TYROSINASE-LIKE PROTEIN TYR-1-RELATED"/>
    <property type="match status" value="1"/>
</dbReference>
<dbReference type="Proteomes" id="UP000664169">
    <property type="component" value="Unassembled WGS sequence"/>
</dbReference>
<evidence type="ECO:0000256" key="2">
    <source>
        <dbReference type="ARBA" id="ARBA00023008"/>
    </source>
</evidence>
<dbReference type="InterPro" id="IPR050316">
    <property type="entry name" value="Tyrosinase/Hemocyanin"/>
</dbReference>
<keyword evidence="5" id="KW-1185">Reference proteome</keyword>
<keyword evidence="1" id="KW-0479">Metal-binding</keyword>
<evidence type="ECO:0000259" key="3">
    <source>
        <dbReference type="PROSITE" id="PS00498"/>
    </source>
</evidence>